<protein>
    <submittedName>
        <fullName evidence="1">Uncharacterized protein</fullName>
    </submittedName>
</protein>
<evidence type="ECO:0000313" key="1">
    <source>
        <dbReference type="EMBL" id="PWE57907.1"/>
    </source>
</evidence>
<dbReference type="Proteomes" id="UP000245252">
    <property type="component" value="Unassembled WGS sequence"/>
</dbReference>
<dbReference type="AlphaFoldDB" id="A0A2U2DX59"/>
<reference evidence="1 2" key="1">
    <citation type="submission" date="2018-05" db="EMBL/GenBank/DDBJ databases">
        <title>The draft genome of strain NS-104.</title>
        <authorList>
            <person name="Hang P."/>
            <person name="Jiang J."/>
        </authorList>
    </citation>
    <scope>NUCLEOTIDE SEQUENCE [LARGE SCALE GENOMIC DNA]</scope>
    <source>
        <strain evidence="1 2">NS-104</strain>
    </source>
</reference>
<sequence>MSRGSPDKDQRRASMGYALDAIDEINTAAGFLLGVCMALEAIGGEKGDALNLIALTARGHLDEARNLIEGGIPPRHAGV</sequence>
<dbReference type="EMBL" id="QFBC01000001">
    <property type="protein sequence ID" value="PWE57907.1"/>
    <property type="molecule type" value="Genomic_DNA"/>
</dbReference>
<comment type="caution">
    <text evidence="1">The sequence shown here is derived from an EMBL/GenBank/DDBJ whole genome shotgun (WGS) entry which is preliminary data.</text>
</comment>
<proteinExistence type="predicted"/>
<keyword evidence="2" id="KW-1185">Reference proteome</keyword>
<gene>
    <name evidence="1" type="ORF">DEM27_01560</name>
</gene>
<organism evidence="1 2">
    <name type="scientific">Metarhizobium album</name>
    <dbReference type="NCBI Taxonomy" id="2182425"/>
    <lineage>
        <taxon>Bacteria</taxon>
        <taxon>Pseudomonadati</taxon>
        <taxon>Pseudomonadota</taxon>
        <taxon>Alphaproteobacteria</taxon>
        <taxon>Hyphomicrobiales</taxon>
        <taxon>Rhizobiaceae</taxon>
        <taxon>Metarhizobium</taxon>
    </lineage>
</organism>
<accession>A0A2U2DX59</accession>
<evidence type="ECO:0000313" key="2">
    <source>
        <dbReference type="Proteomes" id="UP000245252"/>
    </source>
</evidence>
<dbReference type="RefSeq" id="WP_109456424.1">
    <property type="nucleotide sequence ID" value="NZ_QFBC01000001.1"/>
</dbReference>
<name>A0A2U2DX59_9HYPH</name>